<gene>
    <name evidence="9" type="ORF">PAPOLLO_LOCUS16367</name>
</gene>
<evidence type="ECO:0000256" key="6">
    <source>
        <dbReference type="SAM" id="Coils"/>
    </source>
</evidence>
<evidence type="ECO:0000256" key="4">
    <source>
        <dbReference type="ARBA" id="ARBA00023125"/>
    </source>
</evidence>
<accession>A0A8S3XEL7</accession>
<name>A0A8S3XEL7_PARAO</name>
<sequence length="307" mass="35404">MKLISVEIVKIEVPEIIQYGVQDAVILDCDYAYGNNTSGLVVKWFFRNKARPVYQWIVSQKPQDMGILRGRVDLAYRASSDPLKMYRALRIVKPNTDISGDYTCVVSTFMDEDSRTKQMIVFDRWAEKIRRNRNDSSWKPTKNTKICSLHFEDEVKYITKGGLCRLRKGAVPTKDLPVFSTEEKSDDLSQEQNQPQPEASGCEMDKNVNLSASMTPLSSELDSIFDSPKKASLRRQLRKKILLQRKHSRKIKTLKQKNRSLKKRNATLKNILVELRKKRYINNDISNILSENVFAADLYSSLAKKNM</sequence>
<dbReference type="GO" id="GO:0003677">
    <property type="term" value="F:DNA binding"/>
    <property type="evidence" value="ECO:0007669"/>
    <property type="project" value="UniProtKB-UniRule"/>
</dbReference>
<evidence type="ECO:0000256" key="3">
    <source>
        <dbReference type="ARBA" id="ARBA00022833"/>
    </source>
</evidence>
<dbReference type="PANTHER" id="PTHR21261:SF2">
    <property type="entry name" value="GH04238P-RELATED"/>
    <property type="match status" value="1"/>
</dbReference>
<evidence type="ECO:0000313" key="9">
    <source>
        <dbReference type="EMBL" id="CAG5015401.1"/>
    </source>
</evidence>
<evidence type="ECO:0000256" key="5">
    <source>
        <dbReference type="PROSITE-ProRule" id="PRU00309"/>
    </source>
</evidence>
<dbReference type="AlphaFoldDB" id="A0A8S3XEL7"/>
<evidence type="ECO:0000256" key="7">
    <source>
        <dbReference type="SAM" id="MobiDB-lite"/>
    </source>
</evidence>
<evidence type="ECO:0000256" key="2">
    <source>
        <dbReference type="ARBA" id="ARBA00022771"/>
    </source>
</evidence>
<dbReference type="GO" id="GO:0008270">
    <property type="term" value="F:zinc ion binding"/>
    <property type="evidence" value="ECO:0007669"/>
    <property type="project" value="UniProtKB-KW"/>
</dbReference>
<proteinExistence type="predicted"/>
<keyword evidence="10" id="KW-1185">Reference proteome</keyword>
<protein>
    <submittedName>
        <fullName evidence="9">(apollo) hypothetical protein</fullName>
    </submittedName>
</protein>
<keyword evidence="3" id="KW-0862">Zinc</keyword>
<dbReference type="InterPro" id="IPR006612">
    <property type="entry name" value="THAP_Znf"/>
</dbReference>
<keyword evidence="1" id="KW-0479">Metal-binding</keyword>
<dbReference type="PANTHER" id="PTHR21261">
    <property type="entry name" value="BEAT PROTEIN"/>
    <property type="match status" value="1"/>
</dbReference>
<evidence type="ECO:0000313" key="10">
    <source>
        <dbReference type="Proteomes" id="UP000691718"/>
    </source>
</evidence>
<evidence type="ECO:0000259" key="8">
    <source>
        <dbReference type="PROSITE" id="PS50950"/>
    </source>
</evidence>
<evidence type="ECO:0000256" key="1">
    <source>
        <dbReference type="ARBA" id="ARBA00022723"/>
    </source>
</evidence>
<keyword evidence="2 5" id="KW-0863">Zinc-finger</keyword>
<dbReference type="Pfam" id="PF05485">
    <property type="entry name" value="THAP"/>
    <property type="match status" value="1"/>
</dbReference>
<keyword evidence="6" id="KW-0175">Coiled coil</keyword>
<dbReference type="OrthoDB" id="7312725at2759"/>
<keyword evidence="4 5" id="KW-0238">DNA-binding</keyword>
<dbReference type="Proteomes" id="UP000691718">
    <property type="component" value="Unassembled WGS sequence"/>
</dbReference>
<feature type="domain" description="THAP-type" evidence="8">
    <location>
        <begin position="93"/>
        <end position="175"/>
    </location>
</feature>
<comment type="caution">
    <text evidence="9">The sequence shown here is derived from an EMBL/GenBank/DDBJ whole genome shotgun (WGS) entry which is preliminary data.</text>
</comment>
<reference evidence="9" key="1">
    <citation type="submission" date="2021-04" db="EMBL/GenBank/DDBJ databases">
        <authorList>
            <person name="Tunstrom K."/>
        </authorList>
    </citation>
    <scope>NUCLEOTIDE SEQUENCE</scope>
</reference>
<dbReference type="SMART" id="SM00980">
    <property type="entry name" value="THAP"/>
    <property type="match status" value="1"/>
</dbReference>
<dbReference type="PROSITE" id="PS50950">
    <property type="entry name" value="ZF_THAP"/>
    <property type="match status" value="1"/>
</dbReference>
<feature type="region of interest" description="Disordered" evidence="7">
    <location>
        <begin position="176"/>
        <end position="204"/>
    </location>
</feature>
<organism evidence="9 10">
    <name type="scientific">Parnassius apollo</name>
    <name type="common">Apollo butterfly</name>
    <name type="synonym">Papilio apollo</name>
    <dbReference type="NCBI Taxonomy" id="110799"/>
    <lineage>
        <taxon>Eukaryota</taxon>
        <taxon>Metazoa</taxon>
        <taxon>Ecdysozoa</taxon>
        <taxon>Arthropoda</taxon>
        <taxon>Hexapoda</taxon>
        <taxon>Insecta</taxon>
        <taxon>Pterygota</taxon>
        <taxon>Neoptera</taxon>
        <taxon>Endopterygota</taxon>
        <taxon>Lepidoptera</taxon>
        <taxon>Glossata</taxon>
        <taxon>Ditrysia</taxon>
        <taxon>Papilionoidea</taxon>
        <taxon>Papilionidae</taxon>
        <taxon>Parnassiinae</taxon>
        <taxon>Parnassini</taxon>
        <taxon>Parnassius</taxon>
        <taxon>Parnassius</taxon>
    </lineage>
</organism>
<dbReference type="EMBL" id="CAJQZP010001074">
    <property type="protein sequence ID" value="CAG5015401.1"/>
    <property type="molecule type" value="Genomic_DNA"/>
</dbReference>
<feature type="coiled-coil region" evidence="6">
    <location>
        <begin position="244"/>
        <end position="278"/>
    </location>
</feature>